<dbReference type="Proteomes" id="UP000320184">
    <property type="component" value="Unassembled WGS sequence"/>
</dbReference>
<feature type="region of interest" description="Disordered" evidence="2">
    <location>
        <begin position="1"/>
        <end position="26"/>
    </location>
</feature>
<sequence>MDPMAQGPRRRTARQSPLQATPPPTPAFERAAALVRVMGSAADLEQWERMLTVLAVHSDGAGFERAQLMLWEPRTELLSARLPARGTDGSMPLGAALDRARIPQSTTMLADVGSLARAPSWSTAELAGPAAAAWHRGECAIAPAEVKGAWPGHPEVGAAPVRRGGRPFGIIVGEWPSIGEPGERLAALRAWASIAEASLAAFDHRREADHRGGHARALSELGRAIVSPLNLAELIHHAARLAVQGTAARGSALWLPSAKGTLRLEVTHGATGERERMGRALEPLAASVLASSKLRVIERAQDEMLLSPQAAAGIDSLVVLPLVAYGREVGVLAVYDRGLPAGERPVADPMSVQFLGSLGDVVALGLDQAARFEQLRKLEQRERELANQLRRQEGLAALGEAAGRIAQEACAPLASIRAFAHRLRGGLSEGDPHLEYLEIVLAEADRLERMLAEQRDRAAIEPTRMRLESLNGVVQEVLQKAGEGLVRRRIRLVKRLSPDVPALVIDVDRIRFVVGNILHNALEAVAIGGRIRVETRLTNQHAIVEVAHDGQHHPGDAMDDVFVPFANGRPHGSGVGLDVAQRVVHEHGGEIRVRSEGEWSTIIAFTVPVLHNQDRRRAGPERRQVGHDRRARFPTR</sequence>
<dbReference type="InterPro" id="IPR005467">
    <property type="entry name" value="His_kinase_dom"/>
</dbReference>
<evidence type="ECO:0000313" key="5">
    <source>
        <dbReference type="Proteomes" id="UP000320184"/>
    </source>
</evidence>
<evidence type="ECO:0000313" key="4">
    <source>
        <dbReference type="EMBL" id="TMQ50469.1"/>
    </source>
</evidence>
<dbReference type="Gene3D" id="3.30.450.40">
    <property type="match status" value="1"/>
</dbReference>
<dbReference type="EMBL" id="VBOT01000098">
    <property type="protein sequence ID" value="TMQ50469.1"/>
    <property type="molecule type" value="Genomic_DNA"/>
</dbReference>
<dbReference type="SUPFAM" id="SSF47384">
    <property type="entry name" value="Homodimeric domain of signal transducing histidine kinase"/>
    <property type="match status" value="1"/>
</dbReference>
<organism evidence="4 5">
    <name type="scientific">Eiseniibacteriota bacterium</name>
    <dbReference type="NCBI Taxonomy" id="2212470"/>
    <lineage>
        <taxon>Bacteria</taxon>
        <taxon>Candidatus Eiseniibacteriota</taxon>
    </lineage>
</organism>
<dbReference type="AlphaFoldDB" id="A0A538SGG5"/>
<name>A0A538SGG5_UNCEI</name>
<feature type="compositionally biased region" description="Basic and acidic residues" evidence="2">
    <location>
        <begin position="614"/>
        <end position="628"/>
    </location>
</feature>
<feature type="region of interest" description="Disordered" evidence="2">
    <location>
        <begin position="614"/>
        <end position="636"/>
    </location>
</feature>
<dbReference type="SUPFAM" id="SSF55874">
    <property type="entry name" value="ATPase domain of HSP90 chaperone/DNA topoisomerase II/histidine kinase"/>
    <property type="match status" value="1"/>
</dbReference>
<dbReference type="CDD" id="cd00082">
    <property type="entry name" value="HisKA"/>
    <property type="match status" value="1"/>
</dbReference>
<evidence type="ECO:0000256" key="2">
    <source>
        <dbReference type="SAM" id="MobiDB-lite"/>
    </source>
</evidence>
<dbReference type="PANTHER" id="PTHR43547">
    <property type="entry name" value="TWO-COMPONENT HISTIDINE KINASE"/>
    <property type="match status" value="1"/>
</dbReference>
<dbReference type="InterPro" id="IPR036890">
    <property type="entry name" value="HATPase_C_sf"/>
</dbReference>
<gene>
    <name evidence="4" type="ORF">E6K73_07725</name>
</gene>
<dbReference type="InterPro" id="IPR003018">
    <property type="entry name" value="GAF"/>
</dbReference>
<dbReference type="Pfam" id="PF02518">
    <property type="entry name" value="HATPase_c"/>
    <property type="match status" value="1"/>
</dbReference>
<evidence type="ECO:0000256" key="1">
    <source>
        <dbReference type="ARBA" id="ARBA00022553"/>
    </source>
</evidence>
<dbReference type="InterPro" id="IPR003661">
    <property type="entry name" value="HisK_dim/P_dom"/>
</dbReference>
<proteinExistence type="predicted"/>
<feature type="domain" description="Histidine kinase" evidence="3">
    <location>
        <begin position="404"/>
        <end position="611"/>
    </location>
</feature>
<dbReference type="PANTHER" id="PTHR43547:SF2">
    <property type="entry name" value="HYBRID SIGNAL TRANSDUCTION HISTIDINE KINASE C"/>
    <property type="match status" value="1"/>
</dbReference>
<dbReference type="InterPro" id="IPR036097">
    <property type="entry name" value="HisK_dim/P_sf"/>
</dbReference>
<reference evidence="4 5" key="1">
    <citation type="journal article" date="2019" name="Nat. Microbiol.">
        <title>Mediterranean grassland soil C-N compound turnover is dependent on rainfall and depth, and is mediated by genomically divergent microorganisms.</title>
        <authorList>
            <person name="Diamond S."/>
            <person name="Andeer P.F."/>
            <person name="Li Z."/>
            <person name="Crits-Christoph A."/>
            <person name="Burstein D."/>
            <person name="Anantharaman K."/>
            <person name="Lane K.R."/>
            <person name="Thomas B.C."/>
            <person name="Pan C."/>
            <person name="Northen T.R."/>
            <person name="Banfield J.F."/>
        </authorList>
    </citation>
    <scope>NUCLEOTIDE SEQUENCE [LARGE SCALE GENOMIC DNA]</scope>
    <source>
        <strain evidence="4">WS_3</strain>
    </source>
</reference>
<dbReference type="SMART" id="SM00065">
    <property type="entry name" value="GAF"/>
    <property type="match status" value="1"/>
</dbReference>
<accession>A0A538SGG5</accession>
<dbReference type="PROSITE" id="PS50109">
    <property type="entry name" value="HIS_KIN"/>
    <property type="match status" value="1"/>
</dbReference>
<keyword evidence="1" id="KW-0597">Phosphoprotein</keyword>
<dbReference type="SMART" id="SM00387">
    <property type="entry name" value="HATPase_c"/>
    <property type="match status" value="1"/>
</dbReference>
<dbReference type="Pfam" id="PF01590">
    <property type="entry name" value="GAF"/>
    <property type="match status" value="1"/>
</dbReference>
<dbReference type="SUPFAM" id="SSF55781">
    <property type="entry name" value="GAF domain-like"/>
    <property type="match status" value="1"/>
</dbReference>
<protein>
    <submittedName>
        <fullName evidence="4">GAF domain-containing protein</fullName>
    </submittedName>
</protein>
<comment type="caution">
    <text evidence="4">The sequence shown here is derived from an EMBL/GenBank/DDBJ whole genome shotgun (WGS) entry which is preliminary data.</text>
</comment>
<dbReference type="Gene3D" id="1.10.287.130">
    <property type="match status" value="1"/>
</dbReference>
<evidence type="ECO:0000259" key="3">
    <source>
        <dbReference type="PROSITE" id="PS50109"/>
    </source>
</evidence>
<dbReference type="Gene3D" id="3.30.565.10">
    <property type="entry name" value="Histidine kinase-like ATPase, C-terminal domain"/>
    <property type="match status" value="1"/>
</dbReference>
<dbReference type="GO" id="GO:0000155">
    <property type="term" value="F:phosphorelay sensor kinase activity"/>
    <property type="evidence" value="ECO:0007669"/>
    <property type="project" value="InterPro"/>
</dbReference>
<dbReference type="InterPro" id="IPR003594">
    <property type="entry name" value="HATPase_dom"/>
</dbReference>
<dbReference type="InterPro" id="IPR029016">
    <property type="entry name" value="GAF-like_dom_sf"/>
</dbReference>